<evidence type="ECO:0000256" key="2">
    <source>
        <dbReference type="SAM" id="MobiDB-lite"/>
    </source>
</evidence>
<reference evidence="3" key="2">
    <citation type="submission" date="2025-09" db="UniProtKB">
        <authorList>
            <consortium name="Ensembl"/>
        </authorList>
    </citation>
    <scope>IDENTIFICATION</scope>
</reference>
<feature type="region of interest" description="Disordered" evidence="2">
    <location>
        <begin position="73"/>
        <end position="105"/>
    </location>
</feature>
<accession>A0A8C4R5T3</accession>
<dbReference type="InterPro" id="IPR029827">
    <property type="entry name" value="JDP1-like"/>
</dbReference>
<dbReference type="InterPro" id="IPR036869">
    <property type="entry name" value="J_dom_sf"/>
</dbReference>
<sequence>CVFISSCLQMEQILREYKVRVLQCHPDKHPDNPTAGSPLEKRKDLMSEAMMDSITLLMIGLFFKWQMTLSKLEGEERKREREKERKREREKERKREREKESYSDESFAHGGFLWTADAPSELLRKFRNYEM</sequence>
<dbReference type="GO" id="GO:0005737">
    <property type="term" value="C:cytoplasm"/>
    <property type="evidence" value="ECO:0007669"/>
    <property type="project" value="TreeGrafter"/>
</dbReference>
<proteinExistence type="predicted"/>
<keyword evidence="1" id="KW-0143">Chaperone</keyword>
<name>A0A8C4R5T3_EPTBU</name>
<dbReference type="Ensembl" id="ENSEBUT00000026104.1">
    <property type="protein sequence ID" value="ENSEBUP00000025528.1"/>
    <property type="gene ID" value="ENSEBUG00000015735.1"/>
</dbReference>
<dbReference type="InterPro" id="IPR001623">
    <property type="entry name" value="DnaJ_domain"/>
</dbReference>
<dbReference type="SUPFAM" id="SSF46565">
    <property type="entry name" value="Chaperone J-domain"/>
    <property type="match status" value="1"/>
</dbReference>
<keyword evidence="4" id="KW-1185">Reference proteome</keyword>
<evidence type="ECO:0000313" key="3">
    <source>
        <dbReference type="Ensembl" id="ENSEBUP00000025528.1"/>
    </source>
</evidence>
<protein>
    <recommendedName>
        <fullName evidence="5">J domain-containing protein</fullName>
    </recommendedName>
</protein>
<dbReference type="AlphaFoldDB" id="A0A8C4R5T3"/>
<dbReference type="PANTHER" id="PTHR44500:SF1">
    <property type="entry name" value="DNAJ HOMOLOG SUBFAMILY C MEMBER 12"/>
    <property type="match status" value="1"/>
</dbReference>
<evidence type="ECO:0000256" key="1">
    <source>
        <dbReference type="ARBA" id="ARBA00023186"/>
    </source>
</evidence>
<feature type="compositionally biased region" description="Basic and acidic residues" evidence="2">
    <location>
        <begin position="73"/>
        <end position="102"/>
    </location>
</feature>
<dbReference type="Gene3D" id="1.10.287.110">
    <property type="entry name" value="DnaJ domain"/>
    <property type="match status" value="1"/>
</dbReference>
<evidence type="ECO:0000313" key="4">
    <source>
        <dbReference type="Proteomes" id="UP000694388"/>
    </source>
</evidence>
<dbReference type="PANTHER" id="PTHR44500">
    <property type="entry name" value="DNAJ HOMOLOG SUBFAMILY C MEMBER 12"/>
    <property type="match status" value="1"/>
</dbReference>
<organism evidence="3 4">
    <name type="scientific">Eptatretus burgeri</name>
    <name type="common">Inshore hagfish</name>
    <dbReference type="NCBI Taxonomy" id="7764"/>
    <lineage>
        <taxon>Eukaryota</taxon>
        <taxon>Metazoa</taxon>
        <taxon>Chordata</taxon>
        <taxon>Craniata</taxon>
        <taxon>Vertebrata</taxon>
        <taxon>Cyclostomata</taxon>
        <taxon>Myxini</taxon>
        <taxon>Myxiniformes</taxon>
        <taxon>Myxinidae</taxon>
        <taxon>Eptatretinae</taxon>
        <taxon>Eptatretus</taxon>
    </lineage>
</organism>
<dbReference type="CDD" id="cd06257">
    <property type="entry name" value="DnaJ"/>
    <property type="match status" value="1"/>
</dbReference>
<reference evidence="3" key="1">
    <citation type="submission" date="2025-08" db="UniProtKB">
        <authorList>
            <consortium name="Ensembl"/>
        </authorList>
    </citation>
    <scope>IDENTIFICATION</scope>
</reference>
<evidence type="ECO:0008006" key="5">
    <source>
        <dbReference type="Google" id="ProtNLM"/>
    </source>
</evidence>
<dbReference type="Proteomes" id="UP000694388">
    <property type="component" value="Unplaced"/>
</dbReference>